<dbReference type="InterPro" id="IPR036866">
    <property type="entry name" value="RibonucZ/Hydroxyglut_hydro"/>
</dbReference>
<evidence type="ECO:0000313" key="3">
    <source>
        <dbReference type="Proteomes" id="UP000263993"/>
    </source>
</evidence>
<dbReference type="RefSeq" id="WP_115515571.1">
    <property type="nucleotide sequence ID" value="NZ_QRGO01000001.1"/>
</dbReference>
<protein>
    <submittedName>
        <fullName evidence="2">MBL fold metallo-hydrolase</fullName>
    </submittedName>
</protein>
<evidence type="ECO:0000313" key="2">
    <source>
        <dbReference type="EMBL" id="RDV03545.1"/>
    </source>
</evidence>
<dbReference type="SUPFAM" id="SSF56281">
    <property type="entry name" value="Metallo-hydrolase/oxidoreductase"/>
    <property type="match status" value="1"/>
</dbReference>
<proteinExistence type="predicted"/>
<dbReference type="AlphaFoldDB" id="A0A371B7F5"/>
<keyword evidence="3" id="KW-1185">Reference proteome</keyword>
<dbReference type="Proteomes" id="UP000263993">
    <property type="component" value="Unassembled WGS sequence"/>
</dbReference>
<dbReference type="CDD" id="cd07715">
    <property type="entry name" value="TaR3-like_MBL-fold"/>
    <property type="match status" value="1"/>
</dbReference>
<dbReference type="GO" id="GO:0042781">
    <property type="term" value="F:3'-tRNA processing endoribonuclease activity"/>
    <property type="evidence" value="ECO:0007669"/>
    <property type="project" value="TreeGrafter"/>
</dbReference>
<comment type="caution">
    <text evidence="2">The sequence shown here is derived from an EMBL/GenBank/DDBJ whole genome shotgun (WGS) entry which is preliminary data.</text>
</comment>
<dbReference type="SMART" id="SM00849">
    <property type="entry name" value="Lactamase_B"/>
    <property type="match status" value="1"/>
</dbReference>
<sequence length="272" mass="29814">MRVRFWGVRGSIACPGADTIRYGGNTPCIEVRCGDHVLIFDAGTGLRQLGNALVKDSARREADIFLTHCHLDHVTGLPFFAPFFIDGYKVGIWAGNLLPDGSVEQVMRKIMSSPLFPVEVEIFRAGITYHDFVSGDVLKPHPGITLHTAPLDHPDGASGYRLEYNGKVFALISDTSGFPGQRDRELVALARNADLIVYDATFTEEEIKTRETWGHSTWNRGVKLADEAGAKTLCLFHHDPSHDDDVMDALAADAADARPGTLTAREGQIIDL</sequence>
<keyword evidence="2" id="KW-0378">Hydrolase</keyword>
<organism evidence="2 3">
    <name type="scientific">Undibacter mobilis</name>
    <dbReference type="NCBI Taxonomy" id="2292256"/>
    <lineage>
        <taxon>Bacteria</taxon>
        <taxon>Pseudomonadati</taxon>
        <taxon>Pseudomonadota</taxon>
        <taxon>Alphaproteobacteria</taxon>
        <taxon>Hyphomicrobiales</taxon>
        <taxon>Nitrobacteraceae</taxon>
        <taxon>Undibacter</taxon>
    </lineage>
</organism>
<dbReference type="PANTHER" id="PTHR46018:SF2">
    <property type="entry name" value="ZINC PHOSPHODIESTERASE ELAC PROTEIN 1"/>
    <property type="match status" value="1"/>
</dbReference>
<name>A0A371B7F5_9BRAD</name>
<accession>A0A371B7F5</accession>
<reference evidence="3" key="1">
    <citation type="submission" date="2018-08" db="EMBL/GenBank/DDBJ databases">
        <authorList>
            <person name="Kim S.-J."/>
            <person name="Jung G.-Y."/>
        </authorList>
    </citation>
    <scope>NUCLEOTIDE SEQUENCE [LARGE SCALE GENOMIC DNA]</scope>
    <source>
        <strain evidence="3">GY_H</strain>
    </source>
</reference>
<dbReference type="Gene3D" id="3.60.15.10">
    <property type="entry name" value="Ribonuclease Z/Hydroxyacylglutathione hydrolase-like"/>
    <property type="match status" value="1"/>
</dbReference>
<dbReference type="Pfam" id="PF12706">
    <property type="entry name" value="Lactamase_B_2"/>
    <property type="match status" value="1"/>
</dbReference>
<dbReference type="InterPro" id="IPR001279">
    <property type="entry name" value="Metallo-B-lactamas"/>
</dbReference>
<dbReference type="OrthoDB" id="9803916at2"/>
<dbReference type="EMBL" id="QRGO01000001">
    <property type="protein sequence ID" value="RDV03545.1"/>
    <property type="molecule type" value="Genomic_DNA"/>
</dbReference>
<dbReference type="PANTHER" id="PTHR46018">
    <property type="entry name" value="ZINC PHOSPHODIESTERASE ELAC PROTEIN 1"/>
    <property type="match status" value="1"/>
</dbReference>
<evidence type="ECO:0000259" key="1">
    <source>
        <dbReference type="SMART" id="SM00849"/>
    </source>
</evidence>
<gene>
    <name evidence="2" type="ORF">DXH78_02450</name>
</gene>
<feature type="domain" description="Metallo-beta-lactamase" evidence="1">
    <location>
        <begin position="25"/>
        <end position="215"/>
    </location>
</feature>